<dbReference type="RefSeq" id="WP_037406502.1">
    <property type="nucleotide sequence ID" value="NZ_JFZW01000003.1"/>
</dbReference>
<sequence length="97" mass="11013">MIISLKTHHPFLISIMNIPLIGAYIILLLALLPIPVAIIANEIWPYGLTDENAFIQMVVAFYNIILSFICKIRIAILFIPCWLIFFVVGILKIFNLA</sequence>
<keyword evidence="2" id="KW-1185">Reference proteome</keyword>
<comment type="caution">
    <text evidence="1">The sequence shown here is derived from an EMBL/GenBank/DDBJ whole genome shotgun (WGS) entry which is preliminary data.</text>
</comment>
<accession>A0A066TL53</accession>
<organism evidence="1 2">
    <name type="scientific">Snodgrassella communis</name>
    <dbReference type="NCBI Taxonomy" id="2946699"/>
    <lineage>
        <taxon>Bacteria</taxon>
        <taxon>Pseudomonadati</taxon>
        <taxon>Pseudomonadota</taxon>
        <taxon>Betaproteobacteria</taxon>
        <taxon>Neisseriales</taxon>
        <taxon>Neisseriaceae</taxon>
        <taxon>Snodgrassella</taxon>
    </lineage>
</organism>
<evidence type="ECO:0000313" key="1">
    <source>
        <dbReference type="EMBL" id="KDN15406.1"/>
    </source>
</evidence>
<dbReference type="EMBL" id="JFZV01000002">
    <property type="protein sequence ID" value="KDN15406.1"/>
    <property type="molecule type" value="Genomic_DNA"/>
</dbReference>
<evidence type="ECO:0000313" key="2">
    <source>
        <dbReference type="Proteomes" id="UP000027170"/>
    </source>
</evidence>
<protein>
    <submittedName>
        <fullName evidence="1">Uncharacterized protein</fullName>
    </submittedName>
</protein>
<gene>
    <name evidence="1" type="ORF">SALWKB29_0510</name>
</gene>
<name>A0A066TL53_9NEIS</name>
<dbReference type="AlphaFoldDB" id="A0A066TL53"/>
<dbReference type="Proteomes" id="UP000027170">
    <property type="component" value="Unassembled WGS sequence"/>
</dbReference>
<proteinExistence type="predicted"/>
<reference evidence="1 2" key="1">
    <citation type="submission" date="2014-03" db="EMBL/GenBank/DDBJ databases">
        <title>The genomes of two eusocial bee gut symbionts.</title>
        <authorList>
            <person name="Kwong W.K."/>
            <person name="Engel P."/>
            <person name="Koch H."/>
            <person name="Moran N.A."/>
        </authorList>
    </citation>
    <scope>NUCLEOTIDE SEQUENCE [LARGE SCALE GENOMIC DNA]</scope>
    <source>
        <strain evidence="2">wkB29</strain>
    </source>
</reference>